<sequence>MAHLEESLTKLQQLPMVYGDEFNKYYPLMDDLGLLKRFVSRFLDKYEMNSSNSVPTAGLTSSLSQQSQISVDKSESLIKETSKDDRKHKVSSKEKKNEKHESDSDIHTAIEKISTEKMHSG</sequence>
<feature type="compositionally biased region" description="Basic and acidic residues" evidence="1">
    <location>
        <begin position="72"/>
        <end position="121"/>
    </location>
</feature>
<evidence type="ECO:0000313" key="4">
    <source>
        <dbReference type="WBParaSite" id="BTMF_0001665901-mRNA-1"/>
    </source>
</evidence>
<name>A0A0R3R9E6_9BILA</name>
<keyword evidence="3" id="KW-1185">Reference proteome</keyword>
<dbReference type="EMBL" id="UZAG01021409">
    <property type="protein sequence ID" value="VDO50349.1"/>
    <property type="molecule type" value="Genomic_DNA"/>
</dbReference>
<evidence type="ECO:0000256" key="1">
    <source>
        <dbReference type="SAM" id="MobiDB-lite"/>
    </source>
</evidence>
<feature type="compositionally biased region" description="Low complexity" evidence="1">
    <location>
        <begin position="61"/>
        <end position="70"/>
    </location>
</feature>
<organism evidence="4">
    <name type="scientific">Brugia timori</name>
    <dbReference type="NCBI Taxonomy" id="42155"/>
    <lineage>
        <taxon>Eukaryota</taxon>
        <taxon>Metazoa</taxon>
        <taxon>Ecdysozoa</taxon>
        <taxon>Nematoda</taxon>
        <taxon>Chromadorea</taxon>
        <taxon>Rhabditida</taxon>
        <taxon>Spirurina</taxon>
        <taxon>Spiruromorpha</taxon>
        <taxon>Filarioidea</taxon>
        <taxon>Onchocercidae</taxon>
        <taxon>Brugia</taxon>
    </lineage>
</organism>
<gene>
    <name evidence="2" type="ORF">BTMF_LOCUS14632</name>
</gene>
<feature type="compositionally biased region" description="Polar residues" evidence="1">
    <location>
        <begin position="50"/>
        <end position="60"/>
    </location>
</feature>
<evidence type="ECO:0000313" key="3">
    <source>
        <dbReference type="Proteomes" id="UP000280834"/>
    </source>
</evidence>
<feature type="region of interest" description="Disordered" evidence="1">
    <location>
        <begin position="50"/>
        <end position="121"/>
    </location>
</feature>
<dbReference type="AlphaFoldDB" id="A0A0R3R9E6"/>
<dbReference type="STRING" id="42155.A0A0R3R9E6"/>
<reference evidence="2 3" key="2">
    <citation type="submission" date="2018-11" db="EMBL/GenBank/DDBJ databases">
        <authorList>
            <consortium name="Pathogen Informatics"/>
        </authorList>
    </citation>
    <scope>NUCLEOTIDE SEQUENCE [LARGE SCALE GENOMIC DNA]</scope>
</reference>
<reference evidence="4" key="1">
    <citation type="submission" date="2017-02" db="UniProtKB">
        <authorList>
            <consortium name="WormBaseParasite"/>
        </authorList>
    </citation>
    <scope>IDENTIFICATION</scope>
</reference>
<evidence type="ECO:0000313" key="2">
    <source>
        <dbReference type="EMBL" id="VDO50349.1"/>
    </source>
</evidence>
<proteinExistence type="predicted"/>
<dbReference type="Proteomes" id="UP000280834">
    <property type="component" value="Unassembled WGS sequence"/>
</dbReference>
<accession>A0A0R3R9E6</accession>
<dbReference type="WBParaSite" id="BTMF_0001665901-mRNA-1">
    <property type="protein sequence ID" value="BTMF_0001665901-mRNA-1"/>
    <property type="gene ID" value="BTMF_0001665901"/>
</dbReference>
<protein>
    <submittedName>
        <fullName evidence="4">MRG domain-containing protein</fullName>
    </submittedName>
</protein>